<protein>
    <submittedName>
        <fullName evidence="1">Uncharacterized protein</fullName>
    </submittedName>
</protein>
<accession>A0AAV8WPF5</accession>
<evidence type="ECO:0000313" key="1">
    <source>
        <dbReference type="EMBL" id="KAJ8928041.1"/>
    </source>
</evidence>
<name>A0AAV8WPF5_9CUCU</name>
<keyword evidence="2" id="KW-1185">Reference proteome</keyword>
<dbReference type="EMBL" id="JANEYF010005497">
    <property type="protein sequence ID" value="KAJ8928041.1"/>
    <property type="molecule type" value="Genomic_DNA"/>
</dbReference>
<dbReference type="Proteomes" id="UP001162156">
    <property type="component" value="Unassembled WGS sequence"/>
</dbReference>
<reference evidence="1" key="1">
    <citation type="journal article" date="2023" name="Insect Mol. Biol.">
        <title>Genome sequencing provides insights into the evolution of gene families encoding plant cell wall-degrading enzymes in longhorned beetles.</title>
        <authorList>
            <person name="Shin N.R."/>
            <person name="Okamura Y."/>
            <person name="Kirsch R."/>
            <person name="Pauchet Y."/>
        </authorList>
    </citation>
    <scope>NUCLEOTIDE SEQUENCE</scope>
    <source>
        <strain evidence="1">RBIC_L_NR</strain>
    </source>
</reference>
<sequence>MQTLRRPYTIYNFKHPTETPSGEVVLPMDVLIPCVENATKLCVPGDTPICTTFSEIMCLEVLTATSFCEQYNTTCIKRKIPCLESDPLCQNKTEEELTVENDKTFTSVELPCFANITVNSNIPNFDIYSFNGTFPVGTNTSYTYHYHYCVTTLGIPGLETDVCLTTPSTKGVSASK</sequence>
<proteinExistence type="predicted"/>
<dbReference type="AlphaFoldDB" id="A0AAV8WPF5"/>
<organism evidence="1 2">
    <name type="scientific">Rhamnusium bicolor</name>
    <dbReference type="NCBI Taxonomy" id="1586634"/>
    <lineage>
        <taxon>Eukaryota</taxon>
        <taxon>Metazoa</taxon>
        <taxon>Ecdysozoa</taxon>
        <taxon>Arthropoda</taxon>
        <taxon>Hexapoda</taxon>
        <taxon>Insecta</taxon>
        <taxon>Pterygota</taxon>
        <taxon>Neoptera</taxon>
        <taxon>Endopterygota</taxon>
        <taxon>Coleoptera</taxon>
        <taxon>Polyphaga</taxon>
        <taxon>Cucujiformia</taxon>
        <taxon>Chrysomeloidea</taxon>
        <taxon>Cerambycidae</taxon>
        <taxon>Lepturinae</taxon>
        <taxon>Rhagiini</taxon>
        <taxon>Rhamnusium</taxon>
    </lineage>
</organism>
<comment type="caution">
    <text evidence="1">The sequence shown here is derived from an EMBL/GenBank/DDBJ whole genome shotgun (WGS) entry which is preliminary data.</text>
</comment>
<evidence type="ECO:0000313" key="2">
    <source>
        <dbReference type="Proteomes" id="UP001162156"/>
    </source>
</evidence>
<gene>
    <name evidence="1" type="ORF">NQ314_019453</name>
</gene>